<dbReference type="InterPro" id="IPR012347">
    <property type="entry name" value="Ferritin-like"/>
</dbReference>
<comment type="similarity">
    <text evidence="1">Belongs to the manganese catalase family.</text>
</comment>
<keyword evidence="4" id="KW-1185">Reference proteome</keyword>
<name>A0A844ZD18_9SPHN</name>
<organism evidence="3 4">
    <name type="scientific">Parapontixanthobacter aurantiacus</name>
    <dbReference type="NCBI Taxonomy" id="1463599"/>
    <lineage>
        <taxon>Bacteria</taxon>
        <taxon>Pseudomonadati</taxon>
        <taxon>Pseudomonadota</taxon>
        <taxon>Alphaproteobacteria</taxon>
        <taxon>Sphingomonadales</taxon>
        <taxon>Erythrobacteraceae</taxon>
        <taxon>Parapontixanthobacter</taxon>
    </lineage>
</organism>
<dbReference type="Proteomes" id="UP000433104">
    <property type="component" value="Unassembled WGS sequence"/>
</dbReference>
<comment type="caution">
    <text evidence="3">The sequence shown here is derived from an EMBL/GenBank/DDBJ whole genome shotgun (WGS) entry which is preliminary data.</text>
</comment>
<dbReference type="InterPro" id="IPR009078">
    <property type="entry name" value="Ferritin-like_SF"/>
</dbReference>
<dbReference type="Gene3D" id="1.20.1260.10">
    <property type="match status" value="1"/>
</dbReference>
<dbReference type="SUPFAM" id="SSF47240">
    <property type="entry name" value="Ferritin-like"/>
    <property type="match status" value="1"/>
</dbReference>
<feature type="region of interest" description="Disordered" evidence="2">
    <location>
        <begin position="57"/>
        <end position="78"/>
    </location>
</feature>
<sequence>MVASGMAAYPANSDGVPFDMSHIYASGNIAADMYCNLTAARTGRILASRLWNATEDPGMKKMLGPAPPHSGAQKEQMK</sequence>
<dbReference type="InterPro" id="IPR007760">
    <property type="entry name" value="Mn_catalase"/>
</dbReference>
<evidence type="ECO:0000313" key="4">
    <source>
        <dbReference type="Proteomes" id="UP000433104"/>
    </source>
</evidence>
<reference evidence="3 4" key="1">
    <citation type="submission" date="2019-12" db="EMBL/GenBank/DDBJ databases">
        <title>Genomic-based taxomic classification of the family Erythrobacteraceae.</title>
        <authorList>
            <person name="Xu L."/>
        </authorList>
    </citation>
    <scope>NUCLEOTIDE SEQUENCE [LARGE SCALE GENOMIC DNA]</scope>
    <source>
        <strain evidence="3 4">MCCC 1A09962</strain>
    </source>
</reference>
<accession>A0A844ZD18</accession>
<gene>
    <name evidence="3" type="ORF">GRI38_02515</name>
</gene>
<evidence type="ECO:0000313" key="3">
    <source>
        <dbReference type="EMBL" id="MXO84907.1"/>
    </source>
</evidence>
<evidence type="ECO:0000256" key="1">
    <source>
        <dbReference type="ARBA" id="ARBA00007644"/>
    </source>
</evidence>
<dbReference type="EMBL" id="WTYW01000001">
    <property type="protein sequence ID" value="MXO84907.1"/>
    <property type="molecule type" value="Genomic_DNA"/>
</dbReference>
<dbReference type="Pfam" id="PF05067">
    <property type="entry name" value="Mn_catalase"/>
    <property type="match status" value="1"/>
</dbReference>
<evidence type="ECO:0000256" key="2">
    <source>
        <dbReference type="SAM" id="MobiDB-lite"/>
    </source>
</evidence>
<protein>
    <submittedName>
        <fullName evidence="3">Uncharacterized protein</fullName>
    </submittedName>
</protein>
<proteinExistence type="inferred from homology"/>
<dbReference type="OrthoDB" id="8334870at2"/>
<dbReference type="AlphaFoldDB" id="A0A844ZD18"/>